<accession>A0AAW1MIE5</accession>
<dbReference type="AlphaFoldDB" id="A0AAW1MIE5"/>
<evidence type="ECO:0000313" key="1">
    <source>
        <dbReference type="EMBL" id="KAK9746189.1"/>
    </source>
</evidence>
<gene>
    <name evidence="1" type="ORF">QE152_g6219</name>
</gene>
<comment type="caution">
    <text evidence="1">The sequence shown here is derived from an EMBL/GenBank/DDBJ whole genome shotgun (WGS) entry which is preliminary data.</text>
</comment>
<evidence type="ECO:0000313" key="2">
    <source>
        <dbReference type="Proteomes" id="UP001458880"/>
    </source>
</evidence>
<dbReference type="EMBL" id="JASPKY010000041">
    <property type="protein sequence ID" value="KAK9746189.1"/>
    <property type="molecule type" value="Genomic_DNA"/>
</dbReference>
<dbReference type="Proteomes" id="UP001458880">
    <property type="component" value="Unassembled WGS sequence"/>
</dbReference>
<protein>
    <submittedName>
        <fullName evidence="1">Uncharacterized protein</fullName>
    </submittedName>
</protein>
<organism evidence="1 2">
    <name type="scientific">Popillia japonica</name>
    <name type="common">Japanese beetle</name>
    <dbReference type="NCBI Taxonomy" id="7064"/>
    <lineage>
        <taxon>Eukaryota</taxon>
        <taxon>Metazoa</taxon>
        <taxon>Ecdysozoa</taxon>
        <taxon>Arthropoda</taxon>
        <taxon>Hexapoda</taxon>
        <taxon>Insecta</taxon>
        <taxon>Pterygota</taxon>
        <taxon>Neoptera</taxon>
        <taxon>Endopterygota</taxon>
        <taxon>Coleoptera</taxon>
        <taxon>Polyphaga</taxon>
        <taxon>Scarabaeiformia</taxon>
        <taxon>Scarabaeidae</taxon>
        <taxon>Rutelinae</taxon>
        <taxon>Popillia</taxon>
    </lineage>
</organism>
<reference evidence="1 2" key="1">
    <citation type="journal article" date="2024" name="BMC Genomics">
        <title>De novo assembly and annotation of Popillia japonica's genome with initial clues to its potential as an invasive pest.</title>
        <authorList>
            <person name="Cucini C."/>
            <person name="Boschi S."/>
            <person name="Funari R."/>
            <person name="Cardaioli E."/>
            <person name="Iannotti N."/>
            <person name="Marturano G."/>
            <person name="Paoli F."/>
            <person name="Bruttini M."/>
            <person name="Carapelli A."/>
            <person name="Frati F."/>
            <person name="Nardi F."/>
        </authorList>
    </citation>
    <scope>NUCLEOTIDE SEQUENCE [LARGE SCALE GENOMIC DNA]</scope>
    <source>
        <strain evidence="1">DMR45628</strain>
    </source>
</reference>
<sequence>MLLTKYYLRRKRLMVLLAIQLLQNEENTQIERTCRVRDIFKKRKEQGAFNNLICEMQLSDPQKYENYLRMTADQFKALLQLIGPSLQKDFEQM</sequence>
<name>A0AAW1MIE5_POPJA</name>
<proteinExistence type="predicted"/>
<keyword evidence="2" id="KW-1185">Reference proteome</keyword>